<keyword evidence="3 8" id="KW-0413">Isomerase</keyword>
<dbReference type="SMART" id="SM00363">
    <property type="entry name" value="S4"/>
    <property type="match status" value="1"/>
</dbReference>
<evidence type="ECO:0000256" key="5">
    <source>
        <dbReference type="ARBA" id="ARBA00056072"/>
    </source>
</evidence>
<dbReference type="CDD" id="cd02869">
    <property type="entry name" value="PseudoU_synth_RluA_like"/>
    <property type="match status" value="1"/>
</dbReference>
<evidence type="ECO:0000256" key="8">
    <source>
        <dbReference type="RuleBase" id="RU362028"/>
    </source>
</evidence>
<dbReference type="SUPFAM" id="SSF55174">
    <property type="entry name" value="Alpha-L RNA-binding motif"/>
    <property type="match status" value="1"/>
</dbReference>
<dbReference type="GO" id="GO:0003723">
    <property type="term" value="F:RNA binding"/>
    <property type="evidence" value="ECO:0007669"/>
    <property type="project" value="UniProtKB-KW"/>
</dbReference>
<dbReference type="AlphaFoldDB" id="A0A5J6MNI2"/>
<name>A0A5J6MNI2_9PROT</name>
<dbReference type="KEGG" id="htq:FRZ44_41020"/>
<feature type="active site" evidence="6">
    <location>
        <position position="135"/>
    </location>
</feature>
<dbReference type="GO" id="GO:0160140">
    <property type="term" value="F:23S rRNA pseudouridine(1911/1915/1917) synthase activity"/>
    <property type="evidence" value="ECO:0007669"/>
    <property type="project" value="UniProtKB-EC"/>
</dbReference>
<evidence type="ECO:0000256" key="7">
    <source>
        <dbReference type="PROSITE-ProRule" id="PRU00182"/>
    </source>
</evidence>
<dbReference type="PANTHER" id="PTHR21600:SF44">
    <property type="entry name" value="RIBOSOMAL LARGE SUBUNIT PSEUDOURIDINE SYNTHASE D"/>
    <property type="match status" value="1"/>
</dbReference>
<dbReference type="SUPFAM" id="SSF55120">
    <property type="entry name" value="Pseudouridine synthase"/>
    <property type="match status" value="1"/>
</dbReference>
<sequence>MTIEADQQGERVDRALAARLPDLSRSRLKSLIEEGRVQSGERTISDPSQRVKPGQNFVISIPDATAPEPLAEDIPLVVRYEDDALIVIDKPAGMVVHPAPGNEGATLVNALIAHCGASLSGIGGVRRPGIVHRLDKDTSGLLVAAKHDIAHRKLAADFASHDIERAYQAVVWGVPAKKSGEIEGNIGRHPVHRKKMTVLARGGKPALTRYRVLKSFGRLASLVECRLATGRTHQIRVHLASIGHPLLGDPTYGRATPARLNALPPKVRAVVAGFKRQALHAWLLGFEHPVTGEVLRWESPLPSDMQALISSLESI</sequence>
<accession>A0A5J6MNI2</accession>
<dbReference type="PROSITE" id="PS50889">
    <property type="entry name" value="S4"/>
    <property type="match status" value="1"/>
</dbReference>
<evidence type="ECO:0000256" key="2">
    <source>
        <dbReference type="ARBA" id="ARBA00022884"/>
    </source>
</evidence>
<organism evidence="10 11">
    <name type="scientific">Hypericibacter terrae</name>
    <dbReference type="NCBI Taxonomy" id="2602015"/>
    <lineage>
        <taxon>Bacteria</taxon>
        <taxon>Pseudomonadati</taxon>
        <taxon>Pseudomonadota</taxon>
        <taxon>Alphaproteobacteria</taxon>
        <taxon>Rhodospirillales</taxon>
        <taxon>Dongiaceae</taxon>
        <taxon>Hypericibacter</taxon>
    </lineage>
</organism>
<evidence type="ECO:0000256" key="4">
    <source>
        <dbReference type="ARBA" id="ARBA00036882"/>
    </source>
</evidence>
<dbReference type="Gene3D" id="3.10.290.10">
    <property type="entry name" value="RNA-binding S4 domain"/>
    <property type="match status" value="1"/>
</dbReference>
<reference evidence="10 11" key="1">
    <citation type="submission" date="2019-08" db="EMBL/GenBank/DDBJ databases">
        <title>Hyperibacter terrae gen. nov., sp. nov. and Hyperibacter viscosus sp. nov., two new members in the family Rhodospirillaceae isolated from the rhizosphere of Hypericum perforatum.</title>
        <authorList>
            <person name="Noviana Z."/>
        </authorList>
    </citation>
    <scope>NUCLEOTIDE SEQUENCE [LARGE SCALE GENOMIC DNA]</scope>
    <source>
        <strain evidence="10 11">R5913</strain>
    </source>
</reference>
<comment type="function">
    <text evidence="5">Responsible for synthesis of pseudouridine from uracil at positions 1911, 1915 and 1917 in 23S ribosomal RNA.</text>
</comment>
<evidence type="ECO:0000259" key="9">
    <source>
        <dbReference type="SMART" id="SM00363"/>
    </source>
</evidence>
<evidence type="ECO:0000313" key="10">
    <source>
        <dbReference type="EMBL" id="QEX18791.1"/>
    </source>
</evidence>
<comment type="catalytic activity">
    <reaction evidence="8">
        <text>a uridine in RNA = a pseudouridine in RNA</text>
        <dbReference type="Rhea" id="RHEA:48348"/>
        <dbReference type="Rhea" id="RHEA-COMP:12068"/>
        <dbReference type="Rhea" id="RHEA-COMP:12069"/>
        <dbReference type="ChEBI" id="CHEBI:65314"/>
        <dbReference type="ChEBI" id="CHEBI:65315"/>
    </reaction>
</comment>
<feature type="domain" description="RNA-binding S4" evidence="9">
    <location>
        <begin position="10"/>
        <end position="75"/>
    </location>
</feature>
<comment type="similarity">
    <text evidence="1 8">Belongs to the pseudouridine synthase RluA family.</text>
</comment>
<dbReference type="GO" id="GO:0000455">
    <property type="term" value="P:enzyme-directed rRNA pseudouridine synthesis"/>
    <property type="evidence" value="ECO:0007669"/>
    <property type="project" value="TreeGrafter"/>
</dbReference>
<protein>
    <recommendedName>
        <fullName evidence="8">Pseudouridine synthase</fullName>
        <ecNumber evidence="8">5.4.99.-</ecNumber>
    </recommendedName>
</protein>
<dbReference type="InterPro" id="IPR020103">
    <property type="entry name" value="PsdUridine_synth_cat_dom_sf"/>
</dbReference>
<dbReference type="InterPro" id="IPR002942">
    <property type="entry name" value="S4_RNA-bd"/>
</dbReference>
<dbReference type="FunFam" id="3.30.2350.10:FF:000006">
    <property type="entry name" value="Pseudouridine synthase"/>
    <property type="match status" value="1"/>
</dbReference>
<keyword evidence="11" id="KW-1185">Reference proteome</keyword>
<evidence type="ECO:0000256" key="3">
    <source>
        <dbReference type="ARBA" id="ARBA00023235"/>
    </source>
</evidence>
<comment type="catalytic activity">
    <reaction evidence="4">
        <text>uridine(1911/1915/1917) in 23S rRNA = pseudouridine(1911/1915/1917) in 23S rRNA</text>
        <dbReference type="Rhea" id="RHEA:42524"/>
        <dbReference type="Rhea" id="RHEA-COMP:10097"/>
        <dbReference type="Rhea" id="RHEA-COMP:10098"/>
        <dbReference type="ChEBI" id="CHEBI:65314"/>
        <dbReference type="ChEBI" id="CHEBI:65315"/>
        <dbReference type="EC" id="5.4.99.23"/>
    </reaction>
</comment>
<gene>
    <name evidence="10" type="ORF">FRZ44_41020</name>
</gene>
<dbReference type="EC" id="5.4.99.-" evidence="8"/>
<dbReference type="InterPro" id="IPR036986">
    <property type="entry name" value="S4_RNA-bd_sf"/>
</dbReference>
<dbReference type="CDD" id="cd00165">
    <property type="entry name" value="S4"/>
    <property type="match status" value="1"/>
</dbReference>
<dbReference type="InterPro" id="IPR006145">
    <property type="entry name" value="PsdUridine_synth_RsuA/RluA"/>
</dbReference>
<dbReference type="Pfam" id="PF00849">
    <property type="entry name" value="PseudoU_synth_2"/>
    <property type="match status" value="1"/>
</dbReference>
<dbReference type="EMBL" id="CP042906">
    <property type="protein sequence ID" value="QEX18791.1"/>
    <property type="molecule type" value="Genomic_DNA"/>
</dbReference>
<dbReference type="Gene3D" id="3.30.2350.10">
    <property type="entry name" value="Pseudouridine synthase"/>
    <property type="match status" value="1"/>
</dbReference>
<dbReference type="InterPro" id="IPR006224">
    <property type="entry name" value="PsdUridine_synth_RluA-like_CS"/>
</dbReference>
<evidence type="ECO:0000256" key="1">
    <source>
        <dbReference type="ARBA" id="ARBA00010876"/>
    </source>
</evidence>
<evidence type="ECO:0000313" key="11">
    <source>
        <dbReference type="Proteomes" id="UP000326202"/>
    </source>
</evidence>
<proteinExistence type="inferred from homology"/>
<dbReference type="Pfam" id="PF01479">
    <property type="entry name" value="S4"/>
    <property type="match status" value="1"/>
</dbReference>
<dbReference type="Proteomes" id="UP000326202">
    <property type="component" value="Chromosome"/>
</dbReference>
<dbReference type="NCBIfam" id="TIGR00005">
    <property type="entry name" value="rluA_subfam"/>
    <property type="match status" value="1"/>
</dbReference>
<evidence type="ECO:0000256" key="6">
    <source>
        <dbReference type="PIRSR" id="PIRSR606225-1"/>
    </source>
</evidence>
<dbReference type="InterPro" id="IPR006225">
    <property type="entry name" value="PsdUridine_synth_RluC/D"/>
</dbReference>
<dbReference type="InterPro" id="IPR050188">
    <property type="entry name" value="RluA_PseudoU_synthase"/>
</dbReference>
<dbReference type="PROSITE" id="PS01129">
    <property type="entry name" value="PSI_RLU"/>
    <property type="match status" value="1"/>
</dbReference>
<dbReference type="PANTHER" id="PTHR21600">
    <property type="entry name" value="MITOCHONDRIAL RNA PSEUDOURIDINE SYNTHASE"/>
    <property type="match status" value="1"/>
</dbReference>
<keyword evidence="2 7" id="KW-0694">RNA-binding</keyword>